<evidence type="ECO:0000313" key="2">
    <source>
        <dbReference type="Proteomes" id="UP001370490"/>
    </source>
</evidence>
<dbReference type="AlphaFoldDB" id="A0AAN8V959"/>
<protein>
    <submittedName>
        <fullName evidence="1">Uncharacterized protein</fullName>
    </submittedName>
</protein>
<name>A0AAN8V959_9MAGN</name>
<proteinExistence type="predicted"/>
<gene>
    <name evidence="1" type="ORF">RJ641_005880</name>
</gene>
<dbReference type="EMBL" id="JBAMMX010000014">
    <property type="protein sequence ID" value="KAK6927289.1"/>
    <property type="molecule type" value="Genomic_DNA"/>
</dbReference>
<comment type="caution">
    <text evidence="1">The sequence shown here is derived from an EMBL/GenBank/DDBJ whole genome shotgun (WGS) entry which is preliminary data.</text>
</comment>
<keyword evidence="2" id="KW-1185">Reference proteome</keyword>
<evidence type="ECO:0000313" key="1">
    <source>
        <dbReference type="EMBL" id="KAK6927289.1"/>
    </source>
</evidence>
<organism evidence="1 2">
    <name type="scientific">Dillenia turbinata</name>
    <dbReference type="NCBI Taxonomy" id="194707"/>
    <lineage>
        <taxon>Eukaryota</taxon>
        <taxon>Viridiplantae</taxon>
        <taxon>Streptophyta</taxon>
        <taxon>Embryophyta</taxon>
        <taxon>Tracheophyta</taxon>
        <taxon>Spermatophyta</taxon>
        <taxon>Magnoliopsida</taxon>
        <taxon>eudicotyledons</taxon>
        <taxon>Gunneridae</taxon>
        <taxon>Pentapetalae</taxon>
        <taxon>Dilleniales</taxon>
        <taxon>Dilleniaceae</taxon>
        <taxon>Dillenia</taxon>
    </lineage>
</organism>
<sequence length="275" mass="30839">MKMKKPFWSLAILIYFTASNLRLFGLPLIPMTPFSRKSHFSSALSSNSTVTHIHCYCSCLGDQLLVKVKELTSAKTLLPYEFCSLPYCQPDGLVSYAESLGEVLQDCRPQNSVFVVLLNVSSQYLAVLCNSVNHEDKNWPRLQTCNSNMSHKTLASASPQEVDELKSFSDLPTPVLSKGKYIVMLMILETKQESLAFHCGNLSGEMFSDHLRTSVYYVLIPILWLGNNSFIHILSHDRNDRLLVMLLEKAANRRQVICAAVLSEDGTLQDVTLLA</sequence>
<accession>A0AAN8V959</accession>
<reference evidence="1 2" key="1">
    <citation type="submission" date="2023-12" db="EMBL/GenBank/DDBJ databases">
        <title>A high-quality genome assembly for Dillenia turbinata (Dilleniales).</title>
        <authorList>
            <person name="Chanderbali A."/>
        </authorList>
    </citation>
    <scope>NUCLEOTIDE SEQUENCE [LARGE SCALE GENOMIC DNA]</scope>
    <source>
        <strain evidence="1">LSX21</strain>
        <tissue evidence="1">Leaf</tissue>
    </source>
</reference>
<dbReference type="Proteomes" id="UP001370490">
    <property type="component" value="Unassembled WGS sequence"/>
</dbReference>